<dbReference type="EnsemblMetazoa" id="HelroT90232">
    <property type="protein sequence ID" value="HelroP90232"/>
    <property type="gene ID" value="HelroG90232"/>
</dbReference>
<dbReference type="RefSeq" id="XP_009029966.1">
    <property type="nucleotide sequence ID" value="XM_009031718.1"/>
</dbReference>
<keyword evidence="3" id="KW-1185">Reference proteome</keyword>
<accession>T1G7M8</accession>
<sequence>LTLNVSIATCEQSFSKLKLLLHDLRATMSQQQRMCNLALLSIEENEMNCLNFEEIINDFSSSKARKVDI</sequence>
<dbReference type="PANTHER" id="PTHR45749:SF21">
    <property type="entry name" value="DUF4371 DOMAIN-CONTAINING PROTEIN"/>
    <property type="match status" value="1"/>
</dbReference>
<dbReference type="KEGG" id="hro:HELRODRAFT_90232"/>
<dbReference type="Proteomes" id="UP000015101">
    <property type="component" value="Unassembled WGS sequence"/>
</dbReference>
<reference evidence="2" key="3">
    <citation type="submission" date="2015-06" db="UniProtKB">
        <authorList>
            <consortium name="EnsemblMetazoa"/>
        </authorList>
    </citation>
    <scope>IDENTIFICATION</scope>
</reference>
<dbReference type="EMBL" id="KB097687">
    <property type="protein sequence ID" value="ESN91904.1"/>
    <property type="molecule type" value="Genomic_DNA"/>
</dbReference>
<evidence type="ECO:0000313" key="3">
    <source>
        <dbReference type="Proteomes" id="UP000015101"/>
    </source>
</evidence>
<evidence type="ECO:0008006" key="4">
    <source>
        <dbReference type="Google" id="ProtNLM"/>
    </source>
</evidence>
<protein>
    <recommendedName>
        <fullName evidence="4">HAT C-terminal dimerisation domain-containing protein</fullName>
    </recommendedName>
</protein>
<organism evidence="2 3">
    <name type="scientific">Helobdella robusta</name>
    <name type="common">Californian leech</name>
    <dbReference type="NCBI Taxonomy" id="6412"/>
    <lineage>
        <taxon>Eukaryota</taxon>
        <taxon>Metazoa</taxon>
        <taxon>Spiralia</taxon>
        <taxon>Lophotrochozoa</taxon>
        <taxon>Annelida</taxon>
        <taxon>Clitellata</taxon>
        <taxon>Hirudinea</taxon>
        <taxon>Rhynchobdellida</taxon>
        <taxon>Glossiphoniidae</taxon>
        <taxon>Helobdella</taxon>
    </lineage>
</organism>
<proteinExistence type="predicted"/>
<dbReference type="InParanoid" id="T1G7M8"/>
<name>T1G7M8_HELRO</name>
<gene>
    <name evidence="2" type="primary">20217075</name>
    <name evidence="1" type="ORF">HELRODRAFT_90232</name>
</gene>
<dbReference type="CTD" id="20217075"/>
<dbReference type="AlphaFoldDB" id="T1G7M8"/>
<dbReference type="STRING" id="6412.T1G7M8"/>
<dbReference type="PANTHER" id="PTHR45749">
    <property type="match status" value="1"/>
</dbReference>
<reference evidence="1 3" key="2">
    <citation type="journal article" date="2013" name="Nature">
        <title>Insights into bilaterian evolution from three spiralian genomes.</title>
        <authorList>
            <person name="Simakov O."/>
            <person name="Marletaz F."/>
            <person name="Cho S.J."/>
            <person name="Edsinger-Gonzales E."/>
            <person name="Havlak P."/>
            <person name="Hellsten U."/>
            <person name="Kuo D.H."/>
            <person name="Larsson T."/>
            <person name="Lv J."/>
            <person name="Arendt D."/>
            <person name="Savage R."/>
            <person name="Osoegawa K."/>
            <person name="de Jong P."/>
            <person name="Grimwood J."/>
            <person name="Chapman J.A."/>
            <person name="Shapiro H."/>
            <person name="Aerts A."/>
            <person name="Otillar R.P."/>
            <person name="Terry A.Y."/>
            <person name="Boore J.L."/>
            <person name="Grigoriev I.V."/>
            <person name="Lindberg D.R."/>
            <person name="Seaver E.C."/>
            <person name="Weisblat D.A."/>
            <person name="Putnam N.H."/>
            <person name="Rokhsar D.S."/>
        </authorList>
    </citation>
    <scope>NUCLEOTIDE SEQUENCE</scope>
</reference>
<evidence type="ECO:0000313" key="2">
    <source>
        <dbReference type="EnsemblMetazoa" id="HelroP90232"/>
    </source>
</evidence>
<dbReference type="HOGENOM" id="CLU_006175_9_2_1"/>
<dbReference type="EMBL" id="AMQM01007893">
    <property type="status" value="NOT_ANNOTATED_CDS"/>
    <property type="molecule type" value="Genomic_DNA"/>
</dbReference>
<evidence type="ECO:0000313" key="1">
    <source>
        <dbReference type="EMBL" id="ESN91904.1"/>
    </source>
</evidence>
<reference evidence="3" key="1">
    <citation type="submission" date="2012-12" db="EMBL/GenBank/DDBJ databases">
        <authorList>
            <person name="Hellsten U."/>
            <person name="Grimwood J."/>
            <person name="Chapman J.A."/>
            <person name="Shapiro H."/>
            <person name="Aerts A."/>
            <person name="Otillar R.P."/>
            <person name="Terry A.Y."/>
            <person name="Boore J.L."/>
            <person name="Simakov O."/>
            <person name="Marletaz F."/>
            <person name="Cho S.-J."/>
            <person name="Edsinger-Gonzales E."/>
            <person name="Havlak P."/>
            <person name="Kuo D.-H."/>
            <person name="Larsson T."/>
            <person name="Lv J."/>
            <person name="Arendt D."/>
            <person name="Savage R."/>
            <person name="Osoegawa K."/>
            <person name="de Jong P."/>
            <person name="Lindberg D.R."/>
            <person name="Seaver E.C."/>
            <person name="Weisblat D.A."/>
            <person name="Putnam N.H."/>
            <person name="Grigoriev I.V."/>
            <person name="Rokhsar D.S."/>
        </authorList>
    </citation>
    <scope>NUCLEOTIDE SEQUENCE</scope>
</reference>
<dbReference type="GeneID" id="20217075"/>